<protein>
    <submittedName>
        <fullName evidence="1">Uncharacterized protein</fullName>
    </submittedName>
</protein>
<accession>A0ABW8AC88</accession>
<dbReference type="RefSeq" id="WP_397024622.1">
    <property type="nucleotide sequence ID" value="NZ_JBITMB010000008.1"/>
</dbReference>
<comment type="caution">
    <text evidence="1">The sequence shown here is derived from an EMBL/GenBank/DDBJ whole genome shotgun (WGS) entry which is preliminary data.</text>
</comment>
<proteinExistence type="predicted"/>
<name>A0ABW8AC88_9ACTN</name>
<evidence type="ECO:0000313" key="1">
    <source>
        <dbReference type="EMBL" id="MFI7444384.1"/>
    </source>
</evidence>
<dbReference type="EMBL" id="JBITMB010000008">
    <property type="protein sequence ID" value="MFI7444384.1"/>
    <property type="molecule type" value="Genomic_DNA"/>
</dbReference>
<dbReference type="Proteomes" id="UP001612928">
    <property type="component" value="Unassembled WGS sequence"/>
</dbReference>
<reference evidence="1 2" key="1">
    <citation type="submission" date="2024-10" db="EMBL/GenBank/DDBJ databases">
        <title>The Natural Products Discovery Center: Release of the First 8490 Sequenced Strains for Exploring Actinobacteria Biosynthetic Diversity.</title>
        <authorList>
            <person name="Kalkreuter E."/>
            <person name="Kautsar S.A."/>
            <person name="Yang D."/>
            <person name="Bader C.D."/>
            <person name="Teijaro C.N."/>
            <person name="Fluegel L."/>
            <person name="Davis C.M."/>
            <person name="Simpson J.R."/>
            <person name="Lauterbach L."/>
            <person name="Steele A.D."/>
            <person name="Gui C."/>
            <person name="Meng S."/>
            <person name="Li G."/>
            <person name="Viehrig K."/>
            <person name="Ye F."/>
            <person name="Su P."/>
            <person name="Kiefer A.F."/>
            <person name="Nichols A."/>
            <person name="Cepeda A.J."/>
            <person name="Yan W."/>
            <person name="Fan B."/>
            <person name="Jiang Y."/>
            <person name="Adhikari A."/>
            <person name="Zheng C.-J."/>
            <person name="Schuster L."/>
            <person name="Cowan T.M."/>
            <person name="Smanski M.J."/>
            <person name="Chevrette M.G."/>
            <person name="De Carvalho L.P.S."/>
            <person name="Shen B."/>
        </authorList>
    </citation>
    <scope>NUCLEOTIDE SEQUENCE [LARGE SCALE GENOMIC DNA]</scope>
    <source>
        <strain evidence="1 2">NPDC049503</strain>
    </source>
</reference>
<organism evidence="1 2">
    <name type="scientific">Nonomuraea indica</name>
    <dbReference type="NCBI Taxonomy" id="1581193"/>
    <lineage>
        <taxon>Bacteria</taxon>
        <taxon>Bacillati</taxon>
        <taxon>Actinomycetota</taxon>
        <taxon>Actinomycetes</taxon>
        <taxon>Streptosporangiales</taxon>
        <taxon>Streptosporangiaceae</taxon>
        <taxon>Nonomuraea</taxon>
    </lineage>
</organism>
<keyword evidence="2" id="KW-1185">Reference proteome</keyword>
<sequence length="91" mass="9107">MVVIGFTLLGVGLVVGLLLALADPVLLSRINGEPAEGASGRRIDAPRVRAPREAAVADAGAGGSTVRSAASGAVVRLAGRVRDERPAPRAA</sequence>
<evidence type="ECO:0000313" key="2">
    <source>
        <dbReference type="Proteomes" id="UP001612928"/>
    </source>
</evidence>
<gene>
    <name evidence="1" type="ORF">ACIBP5_30800</name>
</gene>